<keyword evidence="1" id="KW-0812">Transmembrane</keyword>
<keyword evidence="1" id="KW-1133">Transmembrane helix</keyword>
<dbReference type="Proteomes" id="UP000076532">
    <property type="component" value="Unassembled WGS sequence"/>
</dbReference>
<organism evidence="2 3">
    <name type="scientific">Athelia psychrophila</name>
    <dbReference type="NCBI Taxonomy" id="1759441"/>
    <lineage>
        <taxon>Eukaryota</taxon>
        <taxon>Fungi</taxon>
        <taxon>Dikarya</taxon>
        <taxon>Basidiomycota</taxon>
        <taxon>Agaricomycotina</taxon>
        <taxon>Agaricomycetes</taxon>
        <taxon>Agaricomycetidae</taxon>
        <taxon>Atheliales</taxon>
        <taxon>Atheliaceae</taxon>
        <taxon>Athelia</taxon>
    </lineage>
</organism>
<keyword evidence="3" id="KW-1185">Reference proteome</keyword>
<sequence>MSSSQPLQVWTAATTTSISFQHRRFFGWIRSLFTSLLASISMLTILCQPHILATASQLVYVSHLKDV</sequence>
<reference evidence="2 3" key="1">
    <citation type="journal article" date="2016" name="Mol. Biol. Evol.">
        <title>Comparative Genomics of Early-Diverging Mushroom-Forming Fungi Provides Insights into the Origins of Lignocellulose Decay Capabilities.</title>
        <authorList>
            <person name="Nagy L.G."/>
            <person name="Riley R."/>
            <person name="Tritt A."/>
            <person name="Adam C."/>
            <person name="Daum C."/>
            <person name="Floudas D."/>
            <person name="Sun H."/>
            <person name="Yadav J.S."/>
            <person name="Pangilinan J."/>
            <person name="Larsson K.H."/>
            <person name="Matsuura K."/>
            <person name="Barry K."/>
            <person name="Labutti K."/>
            <person name="Kuo R."/>
            <person name="Ohm R.A."/>
            <person name="Bhattacharya S.S."/>
            <person name="Shirouzu T."/>
            <person name="Yoshinaga Y."/>
            <person name="Martin F.M."/>
            <person name="Grigoriev I.V."/>
            <person name="Hibbett D.S."/>
        </authorList>
    </citation>
    <scope>NUCLEOTIDE SEQUENCE [LARGE SCALE GENOMIC DNA]</scope>
    <source>
        <strain evidence="2 3">CBS 109695</strain>
    </source>
</reference>
<evidence type="ECO:0000313" key="2">
    <source>
        <dbReference type="EMBL" id="KZP02577.1"/>
    </source>
</evidence>
<dbReference type="EMBL" id="KV418452">
    <property type="protein sequence ID" value="KZP02577.1"/>
    <property type="molecule type" value="Genomic_DNA"/>
</dbReference>
<gene>
    <name evidence="2" type="ORF">FIBSPDRAFT_880215</name>
</gene>
<evidence type="ECO:0000256" key="1">
    <source>
        <dbReference type="SAM" id="Phobius"/>
    </source>
</evidence>
<keyword evidence="1" id="KW-0472">Membrane</keyword>
<proteinExistence type="predicted"/>
<name>A0A167T590_9AGAM</name>
<accession>A0A167T590</accession>
<feature type="non-terminal residue" evidence="2">
    <location>
        <position position="67"/>
    </location>
</feature>
<protein>
    <submittedName>
        <fullName evidence="2">Uncharacterized protein</fullName>
    </submittedName>
</protein>
<evidence type="ECO:0000313" key="3">
    <source>
        <dbReference type="Proteomes" id="UP000076532"/>
    </source>
</evidence>
<dbReference type="AlphaFoldDB" id="A0A167T590"/>
<feature type="transmembrane region" description="Helical" evidence="1">
    <location>
        <begin position="25"/>
        <end position="47"/>
    </location>
</feature>